<keyword evidence="3" id="KW-1185">Reference proteome</keyword>
<evidence type="ECO:0000313" key="2">
    <source>
        <dbReference type="EMBL" id="AXY02031.1"/>
    </source>
</evidence>
<keyword evidence="1" id="KW-0812">Transmembrane</keyword>
<gene>
    <name evidence="2" type="ORF">D1115_13670</name>
</gene>
<dbReference type="EMBL" id="CP032093">
    <property type="protein sequence ID" value="AXY02031.1"/>
    <property type="molecule type" value="Genomic_DNA"/>
</dbReference>
<protein>
    <submittedName>
        <fullName evidence="2">DUF2607 family protein</fullName>
    </submittedName>
</protein>
<dbReference type="Pfam" id="PF10795">
    <property type="entry name" value="DUF2607"/>
    <property type="match status" value="1"/>
</dbReference>
<reference evidence="2 3" key="1">
    <citation type="submission" date="2018-08" db="EMBL/GenBank/DDBJ databases">
        <title>Genomic taxonomy of the Vibrionaceae family.</title>
        <authorList>
            <person name="Gomez-Gil B."/>
            <person name="Tanaka M."/>
            <person name="Sawabe T."/>
            <person name="Enciso-Ibarra K."/>
        </authorList>
    </citation>
    <scope>NUCLEOTIDE SEQUENCE [LARGE SCALE GENOMIC DNA]</scope>
    <source>
        <strain evidence="2 3">CAIM 1831</strain>
    </source>
</reference>
<dbReference type="RefSeq" id="WP_128811781.1">
    <property type="nucleotide sequence ID" value="NZ_CP032093.1"/>
</dbReference>
<keyword evidence="1" id="KW-1133">Transmembrane helix</keyword>
<proteinExistence type="predicted"/>
<evidence type="ECO:0000256" key="1">
    <source>
        <dbReference type="SAM" id="Phobius"/>
    </source>
</evidence>
<feature type="transmembrane region" description="Helical" evidence="1">
    <location>
        <begin position="59"/>
        <end position="79"/>
    </location>
</feature>
<dbReference type="InterPro" id="IPR019731">
    <property type="entry name" value="DUF2607"/>
</dbReference>
<keyword evidence="1" id="KW-0472">Membrane</keyword>
<accession>A0ABM6YW38</accession>
<name>A0ABM6YW38_9VIBR</name>
<evidence type="ECO:0000313" key="3">
    <source>
        <dbReference type="Proteomes" id="UP000262832"/>
    </source>
</evidence>
<sequence length="99" mass="11521">MPHRWQATIHHWRRTFIVFSVALLIAWNFATLTHQLDLVPEHHSQHHCQLFSSAHHGVIHAFPDVIAITFIPVAIIATFEKYTHRMSVRYLARAPPILT</sequence>
<dbReference type="Proteomes" id="UP000262832">
    <property type="component" value="Chromosome I"/>
</dbReference>
<organism evidence="2 3">
    <name type="scientific">Vibrio alfacsensis</name>
    <dbReference type="NCBI Taxonomy" id="1074311"/>
    <lineage>
        <taxon>Bacteria</taxon>
        <taxon>Pseudomonadati</taxon>
        <taxon>Pseudomonadota</taxon>
        <taxon>Gammaproteobacteria</taxon>
        <taxon>Vibrionales</taxon>
        <taxon>Vibrionaceae</taxon>
        <taxon>Vibrio</taxon>
    </lineage>
</organism>